<gene>
    <name evidence="2" type="ORF">GMOD_00000540</name>
</gene>
<sequence length="385" mass="41596">MTSTGSFPTPDSQRARTRSLLSNNDSIFETPHAKSNANIALQGQQYRMSPHGANISSGSPAPMASVRPFQQDYKATFMGSPLGNNIGSTQQVQPMQQPMYMGNLSPLDQGQSLQNANMGKMSTSFLHQSQFSQSSHMGNMYNMGNMGNMGTMGHMGNMQSLAFPPVPANLVLSSMVDEHPDQPAFQPQTQNAMGMDSSPWPMPQPMMGNSPHVFPSNGADMMNTTAYSPQEMMGGSQLAVSESPAPTLQGTTSICSTPAPRSATSASVRISRATTRRGRTGGPQKVPCVNCYKNWWEDSCDAGETCVNCALENTDCIRQRCFYFSTGCSKRQCPTVHEGDTRYTDDRFLVDQNKAGKRPGRVGKSTDALTAPTLRGKQGQDGVVN</sequence>
<dbReference type="Proteomes" id="UP000265663">
    <property type="component" value="Unassembled WGS sequence"/>
</dbReference>
<evidence type="ECO:0000256" key="1">
    <source>
        <dbReference type="SAM" id="MobiDB-lite"/>
    </source>
</evidence>
<name>A0A3M7M7T4_9PLEO</name>
<feature type="region of interest" description="Disordered" evidence="1">
    <location>
        <begin position="241"/>
        <end position="268"/>
    </location>
</feature>
<dbReference type="EMBL" id="KE747824">
    <property type="protein sequence ID" value="RMZ70449.1"/>
    <property type="molecule type" value="Genomic_DNA"/>
</dbReference>
<feature type="compositionally biased region" description="Low complexity" evidence="1">
    <location>
        <begin position="256"/>
        <end position="267"/>
    </location>
</feature>
<keyword evidence="3" id="KW-1185">Reference proteome</keyword>
<organism evidence="2 3">
    <name type="scientific">Pyrenophora seminiperda CCB06</name>
    <dbReference type="NCBI Taxonomy" id="1302712"/>
    <lineage>
        <taxon>Eukaryota</taxon>
        <taxon>Fungi</taxon>
        <taxon>Dikarya</taxon>
        <taxon>Ascomycota</taxon>
        <taxon>Pezizomycotina</taxon>
        <taxon>Dothideomycetes</taxon>
        <taxon>Pleosporomycetidae</taxon>
        <taxon>Pleosporales</taxon>
        <taxon>Pleosporineae</taxon>
        <taxon>Pleosporaceae</taxon>
        <taxon>Pyrenophora</taxon>
    </lineage>
</organism>
<accession>A0A3M7M7T4</accession>
<feature type="region of interest" description="Disordered" evidence="1">
    <location>
        <begin position="353"/>
        <end position="385"/>
    </location>
</feature>
<evidence type="ECO:0000313" key="2">
    <source>
        <dbReference type="EMBL" id="RMZ70449.1"/>
    </source>
</evidence>
<proteinExistence type="predicted"/>
<reference evidence="2 3" key="1">
    <citation type="journal article" date="2014" name="PLoS ONE">
        <title>De novo Genome Assembly of the Fungal Plant Pathogen Pyrenophora semeniperda.</title>
        <authorList>
            <person name="Soliai M.M."/>
            <person name="Meyer S.E."/>
            <person name="Udall J.A."/>
            <person name="Elzinga D.E."/>
            <person name="Hermansen R.A."/>
            <person name="Bodily P.M."/>
            <person name="Hart A.A."/>
            <person name="Coleman C.E."/>
        </authorList>
    </citation>
    <scope>NUCLEOTIDE SEQUENCE [LARGE SCALE GENOMIC DNA]</scope>
    <source>
        <strain evidence="2 3">CCB06</strain>
        <tissue evidence="2">Mycelium</tissue>
    </source>
</reference>
<dbReference type="AlphaFoldDB" id="A0A3M7M7T4"/>
<feature type="compositionally biased region" description="Polar residues" evidence="1">
    <location>
        <begin position="241"/>
        <end position="255"/>
    </location>
</feature>
<dbReference type="OrthoDB" id="3684459at2759"/>
<protein>
    <submittedName>
        <fullName evidence="2">Metal ion binding</fullName>
    </submittedName>
</protein>
<evidence type="ECO:0000313" key="3">
    <source>
        <dbReference type="Proteomes" id="UP000265663"/>
    </source>
</evidence>